<gene>
    <name evidence="1" type="ORF">L596_009648</name>
</gene>
<proteinExistence type="predicted"/>
<reference evidence="1 2" key="2">
    <citation type="journal article" date="2019" name="G3 (Bethesda)">
        <title>Hybrid Assembly of the Genome of the Entomopathogenic Nematode Steinernema carpocapsae Identifies the X-Chromosome.</title>
        <authorList>
            <person name="Serra L."/>
            <person name="Macchietto M."/>
            <person name="Macias-Munoz A."/>
            <person name="McGill C.J."/>
            <person name="Rodriguez I.M."/>
            <person name="Rodriguez B."/>
            <person name="Murad R."/>
            <person name="Mortazavi A."/>
        </authorList>
    </citation>
    <scope>NUCLEOTIDE SEQUENCE [LARGE SCALE GENOMIC DNA]</scope>
    <source>
        <strain evidence="1 2">ALL</strain>
    </source>
</reference>
<dbReference type="EMBL" id="AZBU02000002">
    <property type="protein sequence ID" value="TKR95483.1"/>
    <property type="molecule type" value="Genomic_DNA"/>
</dbReference>
<evidence type="ECO:0000313" key="2">
    <source>
        <dbReference type="Proteomes" id="UP000298663"/>
    </source>
</evidence>
<name>A0A4U5PGG9_STECR</name>
<keyword evidence="2" id="KW-1185">Reference proteome</keyword>
<dbReference type="OrthoDB" id="10365213at2759"/>
<organism evidence="1 2">
    <name type="scientific">Steinernema carpocapsae</name>
    <name type="common">Entomopathogenic nematode</name>
    <dbReference type="NCBI Taxonomy" id="34508"/>
    <lineage>
        <taxon>Eukaryota</taxon>
        <taxon>Metazoa</taxon>
        <taxon>Ecdysozoa</taxon>
        <taxon>Nematoda</taxon>
        <taxon>Chromadorea</taxon>
        <taxon>Rhabditida</taxon>
        <taxon>Tylenchina</taxon>
        <taxon>Panagrolaimomorpha</taxon>
        <taxon>Strongyloidoidea</taxon>
        <taxon>Steinernematidae</taxon>
        <taxon>Steinernema</taxon>
    </lineage>
</organism>
<reference evidence="1 2" key="1">
    <citation type="journal article" date="2015" name="Genome Biol.">
        <title>Comparative genomics of Steinernema reveals deeply conserved gene regulatory networks.</title>
        <authorList>
            <person name="Dillman A.R."/>
            <person name="Macchietto M."/>
            <person name="Porter C.F."/>
            <person name="Rogers A."/>
            <person name="Williams B."/>
            <person name="Antoshechkin I."/>
            <person name="Lee M.M."/>
            <person name="Goodwin Z."/>
            <person name="Lu X."/>
            <person name="Lewis E.E."/>
            <person name="Goodrich-Blair H."/>
            <person name="Stock S.P."/>
            <person name="Adams B.J."/>
            <person name="Sternberg P.W."/>
            <person name="Mortazavi A."/>
        </authorList>
    </citation>
    <scope>NUCLEOTIDE SEQUENCE [LARGE SCALE GENOMIC DNA]</scope>
    <source>
        <strain evidence="1 2">ALL</strain>
    </source>
</reference>
<evidence type="ECO:0000313" key="1">
    <source>
        <dbReference type="EMBL" id="TKR95483.1"/>
    </source>
</evidence>
<protein>
    <recommendedName>
        <fullName evidence="3">F-box domain-containing protein</fullName>
    </recommendedName>
</protein>
<dbReference type="AlphaFoldDB" id="A0A4U5PGG9"/>
<comment type="caution">
    <text evidence="1">The sequence shown here is derived from an EMBL/GenBank/DDBJ whole genome shotgun (WGS) entry which is preliminary data.</text>
</comment>
<accession>A0A4U5PGG9</accession>
<dbReference type="Proteomes" id="UP000298663">
    <property type="component" value="Unassembled WGS sequence"/>
</dbReference>
<evidence type="ECO:0008006" key="3">
    <source>
        <dbReference type="Google" id="ProtNLM"/>
    </source>
</evidence>
<sequence length="308" mass="35806">MMDQLPERAVDAIIGNLPCFTTKKLFNLPGVYGDVARDHISMSGDLYIDIAFYADQLIFTCQVESLATMERTILQLDNFDPDYIKFLRVGELRIASFPRFSEEDYVTDPQSFQGLLYILANWRPSVDRTSQLQLANITPNVEQKLAPLMDCIGIGFDEIVVIRSTGPVVHRFVEQQVSYGCVKRVQLAESNIKPYEMGFQDAMIELSQQSQMRQFIAETINFDFVRRLAREWKHEMRFSGTNFSFTTSMNTWEKLRSLIEGMVHDPETDEWLLSTLRDNGVHEELRFQFITDEIFLQRGTLRIYEIEF</sequence>